<evidence type="ECO:0000313" key="4">
    <source>
        <dbReference type="Proteomes" id="UP000223913"/>
    </source>
</evidence>
<evidence type="ECO:0000256" key="1">
    <source>
        <dbReference type="SAM" id="MobiDB-lite"/>
    </source>
</evidence>
<dbReference type="EMBL" id="PDUD01000043">
    <property type="protein sequence ID" value="PHN02233.1"/>
    <property type="molecule type" value="Genomic_DNA"/>
</dbReference>
<accession>A0A2D0N399</accession>
<dbReference type="RefSeq" id="WP_099154425.1">
    <property type="nucleotide sequence ID" value="NZ_PDUD01000043.1"/>
</dbReference>
<sequence length="349" mass="38624">MDKESIYYQLEDYLDDKLPAAEKEALRQRINTEDEVAEQLALLRLERELAAVMIDDELDAKMEAWASEPDLREPANENNTPPESVQDDEPKPNASRRWLSVLLVLAGIGVVFYLLMPSAPLPSEDPGTSDINGEILPSDPRDGSTETEVPGIQPVDEAEQPTSTEPMSTPSVTPPVDSEPKSTKKPDRPVAENDNTPTDRLQQLALAQAEIVSPINNTRTSRSSGDPDPDESLISKGSRLMDNGDLPGAVEIFKSIPPEQQGEYRNAQQYLGFIYFEQDSFTQAIPLFRELIEKGYYDMDKMRWYLALAELATGVTSDLGPIDELATNSGDRDVRKAAAQFLEAAKKKG</sequence>
<dbReference type="SUPFAM" id="SSF48452">
    <property type="entry name" value="TPR-like"/>
    <property type="match status" value="1"/>
</dbReference>
<organism evidence="3 4">
    <name type="scientific">Flavilitoribacter nigricans (strain ATCC 23147 / DSM 23189 / NBRC 102662 / NCIMB 1420 / SS-2)</name>
    <name type="common">Lewinella nigricans</name>
    <dbReference type="NCBI Taxonomy" id="1122177"/>
    <lineage>
        <taxon>Bacteria</taxon>
        <taxon>Pseudomonadati</taxon>
        <taxon>Bacteroidota</taxon>
        <taxon>Saprospiria</taxon>
        <taxon>Saprospirales</taxon>
        <taxon>Lewinellaceae</taxon>
        <taxon>Flavilitoribacter</taxon>
    </lineage>
</organism>
<dbReference type="AlphaFoldDB" id="A0A2D0N399"/>
<keyword evidence="4" id="KW-1185">Reference proteome</keyword>
<proteinExistence type="predicted"/>
<feature type="region of interest" description="Disordered" evidence="1">
    <location>
        <begin position="122"/>
        <end position="196"/>
    </location>
</feature>
<dbReference type="OrthoDB" id="1491446at2"/>
<dbReference type="Proteomes" id="UP000223913">
    <property type="component" value="Unassembled WGS sequence"/>
</dbReference>
<dbReference type="InterPro" id="IPR011990">
    <property type="entry name" value="TPR-like_helical_dom_sf"/>
</dbReference>
<name>A0A2D0N399_FLAN2</name>
<keyword evidence="2" id="KW-1133">Transmembrane helix</keyword>
<feature type="compositionally biased region" description="Basic and acidic residues" evidence="1">
    <location>
        <begin position="178"/>
        <end position="191"/>
    </location>
</feature>
<keyword evidence="2" id="KW-0472">Membrane</keyword>
<feature type="region of interest" description="Disordered" evidence="1">
    <location>
        <begin position="64"/>
        <end position="92"/>
    </location>
</feature>
<evidence type="ECO:0000313" key="3">
    <source>
        <dbReference type="EMBL" id="PHN02233.1"/>
    </source>
</evidence>
<protein>
    <recommendedName>
        <fullName evidence="5">Tetratricopeptide repeat protein</fullName>
    </recommendedName>
</protein>
<evidence type="ECO:0008006" key="5">
    <source>
        <dbReference type="Google" id="ProtNLM"/>
    </source>
</evidence>
<feature type="transmembrane region" description="Helical" evidence="2">
    <location>
        <begin position="98"/>
        <end position="116"/>
    </location>
</feature>
<feature type="region of interest" description="Disordered" evidence="1">
    <location>
        <begin position="212"/>
        <end position="241"/>
    </location>
</feature>
<feature type="compositionally biased region" description="Polar residues" evidence="1">
    <location>
        <begin position="160"/>
        <end position="171"/>
    </location>
</feature>
<reference evidence="3 4" key="1">
    <citation type="submission" date="2017-10" db="EMBL/GenBank/DDBJ databases">
        <title>The draft genome sequence of Lewinella nigricans NBRC 102662.</title>
        <authorList>
            <person name="Wang K."/>
        </authorList>
    </citation>
    <scope>NUCLEOTIDE SEQUENCE [LARGE SCALE GENOMIC DNA]</scope>
    <source>
        <strain evidence="3 4">NBRC 102662</strain>
    </source>
</reference>
<evidence type="ECO:0000256" key="2">
    <source>
        <dbReference type="SAM" id="Phobius"/>
    </source>
</evidence>
<keyword evidence="2" id="KW-0812">Transmembrane</keyword>
<gene>
    <name evidence="3" type="ORF">CRP01_33405</name>
</gene>
<dbReference type="Gene3D" id="1.25.40.10">
    <property type="entry name" value="Tetratricopeptide repeat domain"/>
    <property type="match status" value="1"/>
</dbReference>
<comment type="caution">
    <text evidence="3">The sequence shown here is derived from an EMBL/GenBank/DDBJ whole genome shotgun (WGS) entry which is preliminary data.</text>
</comment>
<feature type="compositionally biased region" description="Polar residues" evidence="1">
    <location>
        <begin position="214"/>
        <end position="224"/>
    </location>
</feature>